<dbReference type="PANTHER" id="PTHR43390">
    <property type="entry name" value="SIGNAL PEPTIDASE I"/>
    <property type="match status" value="1"/>
</dbReference>
<evidence type="ECO:0000259" key="7">
    <source>
        <dbReference type="Pfam" id="PF10502"/>
    </source>
</evidence>
<keyword evidence="6" id="KW-0645">Protease</keyword>
<dbReference type="PROSITE" id="PS00760">
    <property type="entry name" value="SPASE_I_2"/>
    <property type="match status" value="1"/>
</dbReference>
<organism evidence="8 9">
    <name type="scientific">Fusibacter paucivorans</name>
    <dbReference type="NCBI Taxonomy" id="76009"/>
    <lineage>
        <taxon>Bacteria</taxon>
        <taxon>Bacillati</taxon>
        <taxon>Bacillota</taxon>
        <taxon>Clostridia</taxon>
        <taxon>Eubacteriales</taxon>
        <taxon>Eubacteriales Family XII. Incertae Sedis</taxon>
        <taxon>Fusibacter</taxon>
    </lineage>
</organism>
<evidence type="ECO:0000256" key="4">
    <source>
        <dbReference type="ARBA" id="ARBA00013208"/>
    </source>
</evidence>
<evidence type="ECO:0000256" key="6">
    <source>
        <dbReference type="RuleBase" id="RU362042"/>
    </source>
</evidence>
<dbReference type="InterPro" id="IPR000223">
    <property type="entry name" value="Pept_S26A_signal_pept_1"/>
</dbReference>
<keyword evidence="9" id="KW-1185">Reference proteome</keyword>
<dbReference type="InterPro" id="IPR019533">
    <property type="entry name" value="Peptidase_S26"/>
</dbReference>
<gene>
    <name evidence="8" type="primary">lepB</name>
    <name evidence="8" type="ORF">KHM83_19045</name>
</gene>
<evidence type="ECO:0000256" key="5">
    <source>
        <dbReference type="ARBA" id="ARBA00022801"/>
    </source>
</evidence>
<comment type="catalytic activity">
    <reaction evidence="1 6">
        <text>Cleavage of hydrophobic, N-terminal signal or leader sequences from secreted and periplasmic proteins.</text>
        <dbReference type="EC" id="3.4.21.89"/>
    </reaction>
</comment>
<dbReference type="SUPFAM" id="SSF51306">
    <property type="entry name" value="LexA/Signal peptidase"/>
    <property type="match status" value="1"/>
</dbReference>
<accession>A0ABS5PWM7</accession>
<evidence type="ECO:0000313" key="9">
    <source>
        <dbReference type="Proteomes" id="UP000746471"/>
    </source>
</evidence>
<dbReference type="GO" id="GO:0009003">
    <property type="term" value="F:signal peptidase activity"/>
    <property type="evidence" value="ECO:0007669"/>
    <property type="project" value="UniProtKB-EC"/>
</dbReference>
<dbReference type="InterPro" id="IPR036286">
    <property type="entry name" value="LexA/Signal_pep-like_sf"/>
</dbReference>
<dbReference type="CDD" id="cd06530">
    <property type="entry name" value="S26_SPase_I"/>
    <property type="match status" value="1"/>
</dbReference>
<proteinExistence type="inferred from homology"/>
<comment type="caution">
    <text evidence="8">The sequence shown here is derived from an EMBL/GenBank/DDBJ whole genome shotgun (WGS) entry which is preliminary data.</text>
</comment>
<comment type="subcellular location">
    <subcellularLocation>
        <location evidence="2">Cell membrane</location>
        <topology evidence="2">Single-pass type II membrane protein</topology>
    </subcellularLocation>
    <subcellularLocation>
        <location evidence="6">Membrane</location>
        <topology evidence="6">Single-pass type II membrane protein</topology>
    </subcellularLocation>
</comment>
<protein>
    <recommendedName>
        <fullName evidence="4 6">Signal peptidase I</fullName>
        <ecNumber evidence="4 6">3.4.21.89</ecNumber>
    </recommendedName>
</protein>
<name>A0ABS5PWM7_9FIRM</name>
<keyword evidence="5 6" id="KW-0378">Hydrolase</keyword>
<dbReference type="EC" id="3.4.21.89" evidence="4 6"/>
<dbReference type="Proteomes" id="UP000746471">
    <property type="component" value="Unassembled WGS sequence"/>
</dbReference>
<dbReference type="EMBL" id="JAHBCL010000059">
    <property type="protein sequence ID" value="MBS7528767.1"/>
    <property type="molecule type" value="Genomic_DNA"/>
</dbReference>
<evidence type="ECO:0000256" key="3">
    <source>
        <dbReference type="ARBA" id="ARBA00009370"/>
    </source>
</evidence>
<sequence>MKRVIGVPGDAIFIADTNGYINGTKLEESYIGSPTTGYVDIIEIPEGEYFLMGDNRSHSTDSRDNTIGTVSIDKIIGKSTYRLYPFSKIGKLY</sequence>
<dbReference type="PANTHER" id="PTHR43390:SF1">
    <property type="entry name" value="CHLOROPLAST PROCESSING PEPTIDASE"/>
    <property type="match status" value="1"/>
</dbReference>
<dbReference type="NCBIfam" id="TIGR02227">
    <property type="entry name" value="sigpep_I_bact"/>
    <property type="match status" value="1"/>
</dbReference>
<dbReference type="Pfam" id="PF10502">
    <property type="entry name" value="Peptidase_S26"/>
    <property type="match status" value="1"/>
</dbReference>
<evidence type="ECO:0000313" key="8">
    <source>
        <dbReference type="EMBL" id="MBS7528767.1"/>
    </source>
</evidence>
<evidence type="ECO:0000256" key="2">
    <source>
        <dbReference type="ARBA" id="ARBA00004401"/>
    </source>
</evidence>
<comment type="similarity">
    <text evidence="3 6">Belongs to the peptidase S26 family.</text>
</comment>
<feature type="domain" description="Peptidase S26" evidence="7">
    <location>
        <begin position="2"/>
        <end position="83"/>
    </location>
</feature>
<evidence type="ECO:0000256" key="1">
    <source>
        <dbReference type="ARBA" id="ARBA00000677"/>
    </source>
</evidence>
<reference evidence="8 9" key="1">
    <citation type="submission" date="2021-05" db="EMBL/GenBank/DDBJ databases">
        <title>Fusibacter ferrireducens sp. nov., an anaerobic, sulfur- and Fe-reducing bacterium isolated from the mangrove sediment.</title>
        <authorList>
            <person name="Qiu D."/>
        </authorList>
    </citation>
    <scope>NUCLEOTIDE SEQUENCE [LARGE SCALE GENOMIC DNA]</scope>
    <source>
        <strain evidence="8 9">DSM 12116</strain>
    </source>
</reference>
<dbReference type="Gene3D" id="2.10.109.10">
    <property type="entry name" value="Umud Fragment, subunit A"/>
    <property type="match status" value="1"/>
</dbReference>
<dbReference type="InterPro" id="IPR019757">
    <property type="entry name" value="Pept_S26A_signal_pept_1_Lys-AS"/>
</dbReference>